<dbReference type="EMBL" id="MWIP01000003">
    <property type="protein sequence ID" value="KAF1687365.1"/>
    <property type="molecule type" value="Genomic_DNA"/>
</dbReference>
<protein>
    <recommendedName>
        <fullName evidence="4">Phasin domain-containing protein</fullName>
    </recommendedName>
</protein>
<gene>
    <name evidence="2" type="ORF">B1992_05165</name>
</gene>
<feature type="region of interest" description="Disordered" evidence="1">
    <location>
        <begin position="141"/>
        <end position="182"/>
    </location>
</feature>
<reference evidence="2 3" key="1">
    <citation type="submission" date="2017-10" db="EMBL/GenBank/DDBJ databases">
        <title>Whole genome sequencing of Pseudoxanthomonas broegbernensis DSM 12573(T).</title>
        <authorList>
            <person name="Kumar S."/>
            <person name="Bansal K."/>
            <person name="Kaur A."/>
            <person name="Patil P."/>
            <person name="Sharma S."/>
            <person name="Patil P.B."/>
        </authorList>
    </citation>
    <scope>NUCLEOTIDE SEQUENCE [LARGE SCALE GENOMIC DNA]</scope>
    <source>
        <strain evidence="2 3">DSM 12573</strain>
    </source>
</reference>
<accession>A0A7V8GNW7</accession>
<evidence type="ECO:0000313" key="2">
    <source>
        <dbReference type="EMBL" id="KAF1687365.1"/>
    </source>
</evidence>
<evidence type="ECO:0000313" key="3">
    <source>
        <dbReference type="Proteomes" id="UP000462066"/>
    </source>
</evidence>
<comment type="caution">
    <text evidence="2">The sequence shown here is derived from an EMBL/GenBank/DDBJ whole genome shotgun (WGS) entry which is preliminary data.</text>
</comment>
<dbReference type="RefSeq" id="WP_162310384.1">
    <property type="nucleotide sequence ID" value="NZ_JACHGU010000005.1"/>
</dbReference>
<organism evidence="2 3">
    <name type="scientific">Pseudoxanthomonas broegbernensis</name>
    <dbReference type="NCBI Taxonomy" id="83619"/>
    <lineage>
        <taxon>Bacteria</taxon>
        <taxon>Pseudomonadati</taxon>
        <taxon>Pseudomonadota</taxon>
        <taxon>Gammaproteobacteria</taxon>
        <taxon>Lysobacterales</taxon>
        <taxon>Lysobacteraceae</taxon>
        <taxon>Pseudoxanthomonas</taxon>
    </lineage>
</organism>
<evidence type="ECO:0000256" key="1">
    <source>
        <dbReference type="SAM" id="MobiDB-lite"/>
    </source>
</evidence>
<dbReference type="Proteomes" id="UP000462066">
    <property type="component" value="Unassembled WGS sequence"/>
</dbReference>
<feature type="compositionally biased region" description="Low complexity" evidence="1">
    <location>
        <begin position="164"/>
        <end position="175"/>
    </location>
</feature>
<name>A0A7V8GNW7_9GAMM</name>
<keyword evidence="3" id="KW-1185">Reference proteome</keyword>
<evidence type="ECO:0008006" key="4">
    <source>
        <dbReference type="Google" id="ProtNLM"/>
    </source>
</evidence>
<sequence>MNDPAGLPLALYQANLELQARIGRLIQESSRHWLDFGQRLAGGMAGPEPGLQAMLRSQDWQALASLPAEAFWRQLQPRPDDHVAIAQIAVAAQTAFSRGLQDAVQDWQRRTVGALDDAGLTAAVSDPAWEALFRSWRALMPPLPGQDAGGAPTPTPAPRKRPAGKPAACAAAAKKGAPRPRR</sequence>
<proteinExistence type="predicted"/>
<dbReference type="AlphaFoldDB" id="A0A7V8GNW7"/>